<accession>A0ABR9XMB0</accession>
<proteinExistence type="predicted"/>
<dbReference type="Gene3D" id="2.40.70.10">
    <property type="entry name" value="Acid Proteases"/>
    <property type="match status" value="1"/>
</dbReference>
<dbReference type="InterPro" id="IPR036034">
    <property type="entry name" value="PDZ_sf"/>
</dbReference>
<sequence>MQSNGFTPNIRYGGLWLLILALFVSPFFANAQSFDLIGTKKRTTLPFRIVRNMVIVELKINGRGPFNFILDTGVGLMLITEPKLVDSINITSKRTIKIYGVNGENYEAFVTPVLNIEMPNISSFGVSAAILKKDHFGLSNYAGMHIHGLLGYEFFNNLAVRFNFYDSTLTVSRPQYIRLLRKGTRIPLSIEDQKPYINTQVKLQDGKTMKAKLLIDLGAGHPASLENLLKNEGLPQNFIAANLGVGLTGPVTGYISRVSEIDLGSYKLKDVITSFPDVEYLKKQVDIVPRDGSIGIGALKRFIMIIDYTGGALYLKKSAGYNDPFEHDMTGMEYFFDGDDYSHLIVGRIEPGSAADNIGLQKDDEILSINFKGIDKMSLEQIDALFRSRNGRNLLLEVARGKSFINIVMTLKKRI</sequence>
<protein>
    <submittedName>
        <fullName evidence="2">Aspartyl protease family protein</fullName>
    </submittedName>
</protein>
<evidence type="ECO:0000313" key="2">
    <source>
        <dbReference type="EMBL" id="MBE9668416.1"/>
    </source>
</evidence>
<dbReference type="PROSITE" id="PS50106">
    <property type="entry name" value="PDZ"/>
    <property type="match status" value="1"/>
</dbReference>
<organism evidence="2 3">
    <name type="scientific">Mucilaginibacter boryungensis</name>
    <dbReference type="NCBI Taxonomy" id="768480"/>
    <lineage>
        <taxon>Bacteria</taxon>
        <taxon>Pseudomonadati</taxon>
        <taxon>Bacteroidota</taxon>
        <taxon>Sphingobacteriia</taxon>
        <taxon>Sphingobacteriales</taxon>
        <taxon>Sphingobacteriaceae</taxon>
        <taxon>Mucilaginibacter</taxon>
    </lineage>
</organism>
<comment type="caution">
    <text evidence="2">The sequence shown here is derived from an EMBL/GenBank/DDBJ whole genome shotgun (WGS) entry which is preliminary data.</text>
</comment>
<dbReference type="InterPro" id="IPR021109">
    <property type="entry name" value="Peptidase_aspartic_dom_sf"/>
</dbReference>
<dbReference type="Pfam" id="PF13650">
    <property type="entry name" value="Asp_protease_2"/>
    <property type="match status" value="1"/>
</dbReference>
<dbReference type="Pfam" id="PF17820">
    <property type="entry name" value="PDZ_6"/>
    <property type="match status" value="1"/>
</dbReference>
<dbReference type="Gene3D" id="2.30.42.10">
    <property type="match status" value="1"/>
</dbReference>
<dbReference type="GO" id="GO:0006508">
    <property type="term" value="P:proteolysis"/>
    <property type="evidence" value="ECO:0007669"/>
    <property type="project" value="UniProtKB-KW"/>
</dbReference>
<dbReference type="SUPFAM" id="SSF50630">
    <property type="entry name" value="Acid proteases"/>
    <property type="match status" value="1"/>
</dbReference>
<dbReference type="InterPro" id="IPR001478">
    <property type="entry name" value="PDZ"/>
</dbReference>
<dbReference type="RefSeq" id="WP_194107817.1">
    <property type="nucleotide sequence ID" value="NZ_JADFFM010000002.1"/>
</dbReference>
<keyword evidence="3" id="KW-1185">Reference proteome</keyword>
<dbReference type="GO" id="GO:0008233">
    <property type="term" value="F:peptidase activity"/>
    <property type="evidence" value="ECO:0007669"/>
    <property type="project" value="UniProtKB-KW"/>
</dbReference>
<gene>
    <name evidence="2" type="ORF">IRJ18_18745</name>
</gene>
<name>A0ABR9XMB0_9SPHI</name>
<evidence type="ECO:0000313" key="3">
    <source>
        <dbReference type="Proteomes" id="UP000632774"/>
    </source>
</evidence>
<dbReference type="InterPro" id="IPR041489">
    <property type="entry name" value="PDZ_6"/>
</dbReference>
<keyword evidence="2" id="KW-0378">Hydrolase</keyword>
<keyword evidence="2" id="KW-0645">Protease</keyword>
<dbReference type="EMBL" id="JADFFM010000002">
    <property type="protein sequence ID" value="MBE9668416.1"/>
    <property type="molecule type" value="Genomic_DNA"/>
</dbReference>
<feature type="domain" description="PDZ" evidence="1">
    <location>
        <begin position="312"/>
        <end position="388"/>
    </location>
</feature>
<dbReference type="SUPFAM" id="SSF50156">
    <property type="entry name" value="PDZ domain-like"/>
    <property type="match status" value="1"/>
</dbReference>
<dbReference type="SMART" id="SM00228">
    <property type="entry name" value="PDZ"/>
    <property type="match status" value="1"/>
</dbReference>
<evidence type="ECO:0000259" key="1">
    <source>
        <dbReference type="PROSITE" id="PS50106"/>
    </source>
</evidence>
<reference evidence="2 3" key="1">
    <citation type="submission" date="2020-10" db="EMBL/GenBank/DDBJ databases">
        <title>Mucilaginibacter mali sp. nov., isolated from rhizosphere soil of apple orchard.</title>
        <authorList>
            <person name="Lee J.-S."/>
            <person name="Kim H.S."/>
            <person name="Kim J.-S."/>
        </authorList>
    </citation>
    <scope>NUCLEOTIDE SEQUENCE [LARGE SCALE GENOMIC DNA]</scope>
    <source>
        <strain evidence="2 3">KCTC 23157</strain>
    </source>
</reference>
<dbReference type="Proteomes" id="UP000632774">
    <property type="component" value="Unassembled WGS sequence"/>
</dbReference>